<accession>A0AAP2Z6V4</accession>
<comment type="caution">
    <text evidence="2">The sequence shown here is derived from an EMBL/GenBank/DDBJ whole genome shotgun (WGS) entry which is preliminary data.</text>
</comment>
<dbReference type="Pfam" id="PF12679">
    <property type="entry name" value="ABC2_membrane_2"/>
    <property type="match status" value="1"/>
</dbReference>
<feature type="transmembrane region" description="Helical" evidence="1">
    <location>
        <begin position="51"/>
        <end position="75"/>
    </location>
</feature>
<keyword evidence="1" id="KW-1133">Transmembrane helix</keyword>
<dbReference type="Proteomes" id="UP001321047">
    <property type="component" value="Unassembled WGS sequence"/>
</dbReference>
<protein>
    <submittedName>
        <fullName evidence="2">ABC transporter permease</fullName>
    </submittedName>
</protein>
<dbReference type="PANTHER" id="PTHR43471:SF1">
    <property type="entry name" value="ABC TRANSPORTER PERMEASE PROTEIN NOSY-RELATED"/>
    <property type="match status" value="1"/>
</dbReference>
<feature type="transmembrane region" description="Helical" evidence="1">
    <location>
        <begin position="169"/>
        <end position="194"/>
    </location>
</feature>
<feature type="transmembrane region" description="Helical" evidence="1">
    <location>
        <begin position="242"/>
        <end position="261"/>
    </location>
</feature>
<feature type="transmembrane region" description="Helical" evidence="1">
    <location>
        <begin position="102"/>
        <end position="126"/>
    </location>
</feature>
<dbReference type="AlphaFoldDB" id="A0AAP2Z6V4"/>
<name>A0AAP2Z6V4_9EURY</name>
<dbReference type="GO" id="GO:0140359">
    <property type="term" value="F:ABC-type transporter activity"/>
    <property type="evidence" value="ECO:0007669"/>
    <property type="project" value="InterPro"/>
</dbReference>
<dbReference type="GO" id="GO:0005886">
    <property type="term" value="C:plasma membrane"/>
    <property type="evidence" value="ECO:0007669"/>
    <property type="project" value="UniProtKB-SubCell"/>
</dbReference>
<dbReference type="RefSeq" id="WP_342807601.1">
    <property type="nucleotide sequence ID" value="NZ_JAOPJZ010000003.1"/>
</dbReference>
<evidence type="ECO:0000313" key="2">
    <source>
        <dbReference type="EMBL" id="MCU4751626.1"/>
    </source>
</evidence>
<keyword evidence="1" id="KW-0812">Transmembrane</keyword>
<evidence type="ECO:0000313" key="3">
    <source>
        <dbReference type="Proteomes" id="UP001321047"/>
    </source>
</evidence>
<reference evidence="2 3" key="1">
    <citation type="submission" date="2022-09" db="EMBL/GenBank/DDBJ databases">
        <title>Enrichment on poylsaccharides allowed isolation of novel metabolic and taxonomic groups of Haloarchaea.</title>
        <authorList>
            <person name="Sorokin D.Y."/>
            <person name="Elcheninov A.G."/>
            <person name="Khizhniak T.V."/>
            <person name="Kolganova T.V."/>
            <person name="Kublanov I.V."/>
        </authorList>
    </citation>
    <scope>NUCLEOTIDE SEQUENCE [LARGE SCALE GENOMIC DNA]</scope>
    <source>
        <strain evidence="2 3">AArc-curdl1</strain>
    </source>
</reference>
<keyword evidence="3" id="KW-1185">Reference proteome</keyword>
<organism evidence="2 3">
    <name type="scientific">Natronosalvus hydrolyticus</name>
    <dbReference type="NCBI Taxonomy" id="2979988"/>
    <lineage>
        <taxon>Archaea</taxon>
        <taxon>Methanobacteriati</taxon>
        <taxon>Methanobacteriota</taxon>
        <taxon>Stenosarchaea group</taxon>
        <taxon>Halobacteria</taxon>
        <taxon>Halobacteriales</taxon>
        <taxon>Natrialbaceae</taxon>
        <taxon>Natronosalvus</taxon>
    </lineage>
</organism>
<proteinExistence type="predicted"/>
<gene>
    <name evidence="2" type="ORF">OB919_06475</name>
</gene>
<keyword evidence="1" id="KW-0472">Membrane</keyword>
<dbReference type="PANTHER" id="PTHR43471">
    <property type="entry name" value="ABC TRANSPORTER PERMEASE"/>
    <property type="match status" value="1"/>
</dbReference>
<dbReference type="EMBL" id="JAOPJZ010000003">
    <property type="protein sequence ID" value="MCU4751626.1"/>
    <property type="molecule type" value="Genomic_DNA"/>
</dbReference>
<evidence type="ECO:0000256" key="1">
    <source>
        <dbReference type="SAM" id="Phobius"/>
    </source>
</evidence>
<feature type="transmembrane region" description="Helical" evidence="1">
    <location>
        <begin position="20"/>
        <end position="39"/>
    </location>
</feature>
<sequence>MRWEPIARQEAKLLAGARSARWLLGLLVIVCFLGGYLYPVMASEPYTTAQFSGFLTGWFTTLLPLIGLLIGYNAICSDRASGSLLLTLSMPYSRRDVIAGKLFGRAGVFVAAIVAGLLVAGALVVYPFGELVVLPFVGFVALTIGFGVLYTALGVAVSMAVSTKQRATVLAFGVYFLFVLVWDVLEGALTFGLWQAGLIEDELPGVLEFLFAAEPGAIYERLIAGFIDPSQSVSAAWYLSEWLALVLFAGWIVGPLTLAFWRFSGGDL</sequence>
<feature type="transmembrane region" description="Helical" evidence="1">
    <location>
        <begin position="132"/>
        <end position="157"/>
    </location>
</feature>